<gene>
    <name evidence="1" type="ORF">BLX24_09025</name>
</gene>
<accession>A0A1S2VQ92</accession>
<dbReference type="EMBL" id="MORL01000003">
    <property type="protein sequence ID" value="OIN59968.1"/>
    <property type="molecule type" value="Genomic_DNA"/>
</dbReference>
<comment type="caution">
    <text evidence="1">The sequence shown here is derived from an EMBL/GenBank/DDBJ whole genome shotgun (WGS) entry which is preliminary data.</text>
</comment>
<evidence type="ECO:0000313" key="2">
    <source>
        <dbReference type="Proteomes" id="UP000181790"/>
    </source>
</evidence>
<sequence>MPQQAGTNEQFIEPLAGLFFEHDPEFIKYAVFCIQKAFVKHPEAFKATGLEDELLNVLENIYGFCDEYSTEHGKKYIAGIIESGFSHAKR</sequence>
<name>A0A1S2VQ92_9BACT</name>
<protein>
    <submittedName>
        <fullName evidence="1">Uncharacterized protein</fullName>
    </submittedName>
</protein>
<evidence type="ECO:0000313" key="1">
    <source>
        <dbReference type="EMBL" id="OIN59968.1"/>
    </source>
</evidence>
<dbReference type="AlphaFoldDB" id="A0A1S2VQ92"/>
<proteinExistence type="predicted"/>
<keyword evidence="2" id="KW-1185">Reference proteome</keyword>
<reference evidence="1 2" key="1">
    <citation type="submission" date="2016-10" db="EMBL/GenBank/DDBJ databases">
        <title>Arsenicibacter rosenii gen. nov., sp. nov., an efficient arsenic-methylating bacterium isolated from an arsenic-contaminated paddy soil.</title>
        <authorList>
            <person name="Huang K."/>
        </authorList>
    </citation>
    <scope>NUCLEOTIDE SEQUENCE [LARGE SCALE GENOMIC DNA]</scope>
    <source>
        <strain evidence="1 2">SM-1</strain>
    </source>
</reference>
<dbReference type="Proteomes" id="UP000181790">
    <property type="component" value="Unassembled WGS sequence"/>
</dbReference>
<organism evidence="1 2">
    <name type="scientific">Arsenicibacter rosenii</name>
    <dbReference type="NCBI Taxonomy" id="1750698"/>
    <lineage>
        <taxon>Bacteria</taxon>
        <taxon>Pseudomonadati</taxon>
        <taxon>Bacteroidota</taxon>
        <taxon>Cytophagia</taxon>
        <taxon>Cytophagales</taxon>
        <taxon>Spirosomataceae</taxon>
        <taxon>Arsenicibacter</taxon>
    </lineage>
</organism>